<dbReference type="EMBL" id="PQGA01000004">
    <property type="protein sequence ID" value="POR52845.1"/>
    <property type="molecule type" value="Genomic_DNA"/>
</dbReference>
<keyword evidence="2" id="KW-0808">Transferase</keyword>
<sequence>MSGDTVADADLRADWLTGKRFSNDLNVERALPASIEPDIDLLLERAQLRDGMTLLDVGSGDGAVALRAIEQVGVSLKVFITDISPKLLSRAEERARERGVARQCTFVQSSAQSMHAIAGASVDAITARAMIGHLPDKPAVFREFYRVLKPGGRISLVEPIRRDEAFEVSALRSLVEANADAPGNLFFRLLHRWKRTPFPGTEAEAACTPTTSFSERDLVNIAMQCGFVDIHMEFHIDVGLSLCGSRDTPLDSTPLPWSPTLRQLMAEEFDAQEQRMFEQVMRSQMGLRDMRAVNRMAFLSARKPVS</sequence>
<dbReference type="PANTHER" id="PTHR44068:SF11">
    <property type="entry name" value="GERANYL DIPHOSPHATE 2-C-METHYLTRANSFERASE"/>
    <property type="match status" value="1"/>
</dbReference>
<dbReference type="SUPFAM" id="SSF53335">
    <property type="entry name" value="S-adenosyl-L-methionine-dependent methyltransferases"/>
    <property type="match status" value="1"/>
</dbReference>
<accession>A0A2S4ME07</accession>
<protein>
    <submittedName>
        <fullName evidence="2">UbiE/COQ5 methyltransferase-like protein</fullName>
    </submittedName>
</protein>
<evidence type="ECO:0000313" key="3">
    <source>
        <dbReference type="Proteomes" id="UP000237381"/>
    </source>
</evidence>
<dbReference type="GO" id="GO:0008168">
    <property type="term" value="F:methyltransferase activity"/>
    <property type="evidence" value="ECO:0007669"/>
    <property type="project" value="UniProtKB-KW"/>
</dbReference>
<dbReference type="Proteomes" id="UP000237381">
    <property type="component" value="Unassembled WGS sequence"/>
</dbReference>
<dbReference type="CDD" id="cd02440">
    <property type="entry name" value="AdoMet_MTases"/>
    <property type="match status" value="1"/>
</dbReference>
<dbReference type="InterPro" id="IPR025714">
    <property type="entry name" value="Methyltranfer_dom"/>
</dbReference>
<dbReference type="InterPro" id="IPR050447">
    <property type="entry name" value="Erg6_SMT_methyltransf"/>
</dbReference>
<proteinExistence type="predicted"/>
<organism evidence="2 3">
    <name type="scientific">Paraburkholderia eburnea</name>
    <dbReference type="NCBI Taxonomy" id="1189126"/>
    <lineage>
        <taxon>Bacteria</taxon>
        <taxon>Pseudomonadati</taxon>
        <taxon>Pseudomonadota</taxon>
        <taxon>Betaproteobacteria</taxon>
        <taxon>Burkholderiales</taxon>
        <taxon>Burkholderiaceae</taxon>
        <taxon>Paraburkholderia</taxon>
    </lineage>
</organism>
<gene>
    <name evidence="2" type="ORF">B0G62_104142</name>
</gene>
<dbReference type="PANTHER" id="PTHR44068">
    <property type="entry name" value="ZGC:194242"/>
    <property type="match status" value="1"/>
</dbReference>
<feature type="domain" description="Methyltransferase" evidence="1">
    <location>
        <begin position="49"/>
        <end position="160"/>
    </location>
</feature>
<dbReference type="Gene3D" id="3.40.50.150">
    <property type="entry name" value="Vaccinia Virus protein VP39"/>
    <property type="match status" value="1"/>
</dbReference>
<reference evidence="2 3" key="1">
    <citation type="submission" date="2018-01" db="EMBL/GenBank/DDBJ databases">
        <title>Genomic Encyclopedia of Type Strains, Phase III (KMG-III): the genomes of soil and plant-associated and newly described type strains.</title>
        <authorList>
            <person name="Whitman W."/>
        </authorList>
    </citation>
    <scope>NUCLEOTIDE SEQUENCE [LARGE SCALE GENOMIC DNA]</scope>
    <source>
        <strain evidence="2 3">JCM 18070</strain>
    </source>
</reference>
<keyword evidence="2" id="KW-0489">Methyltransferase</keyword>
<dbReference type="InterPro" id="IPR029063">
    <property type="entry name" value="SAM-dependent_MTases_sf"/>
</dbReference>
<name>A0A2S4ME07_9BURK</name>
<comment type="caution">
    <text evidence="2">The sequence shown here is derived from an EMBL/GenBank/DDBJ whole genome shotgun (WGS) entry which is preliminary data.</text>
</comment>
<keyword evidence="3" id="KW-1185">Reference proteome</keyword>
<dbReference type="RefSeq" id="WP_103704248.1">
    <property type="nucleotide sequence ID" value="NZ_PQGA01000004.1"/>
</dbReference>
<dbReference type="Pfam" id="PF13847">
    <property type="entry name" value="Methyltransf_31"/>
    <property type="match status" value="1"/>
</dbReference>
<evidence type="ECO:0000313" key="2">
    <source>
        <dbReference type="EMBL" id="POR52845.1"/>
    </source>
</evidence>
<evidence type="ECO:0000259" key="1">
    <source>
        <dbReference type="Pfam" id="PF13847"/>
    </source>
</evidence>
<dbReference type="AlphaFoldDB" id="A0A2S4ME07"/>
<dbReference type="GO" id="GO:0032259">
    <property type="term" value="P:methylation"/>
    <property type="evidence" value="ECO:0007669"/>
    <property type="project" value="UniProtKB-KW"/>
</dbReference>
<dbReference type="OrthoDB" id="529208at2"/>